<comment type="caution">
    <text evidence="2">The sequence shown here is derived from an EMBL/GenBank/DDBJ whole genome shotgun (WGS) entry which is preliminary data.</text>
</comment>
<name>D3AX13_HETP5</name>
<dbReference type="AlphaFoldDB" id="D3AX13"/>
<evidence type="ECO:0000313" key="3">
    <source>
        <dbReference type="Proteomes" id="UP000001396"/>
    </source>
</evidence>
<accession>D3AX13</accession>
<dbReference type="EMBL" id="ADBJ01000002">
    <property type="protein sequence ID" value="EFA86836.1"/>
    <property type="molecule type" value="Genomic_DNA"/>
</dbReference>
<dbReference type="InParanoid" id="D3AX13"/>
<evidence type="ECO:0000256" key="1">
    <source>
        <dbReference type="SAM" id="MobiDB-lite"/>
    </source>
</evidence>
<keyword evidence="3" id="KW-1185">Reference proteome</keyword>
<sequence>MNRCITSILQRSNTSLRFSTLQCYNNNIYKSISNTNSKSRSTNNSQRSSSSFSIVSHNNNNNNNNTRIQCNFNVFGGFSIRYFGSGIGFGFGFETVDSINNYNNNSSDNNSQEMIKMMGQIDQFVLMGQYDDALALCDRMLRVDSEYIITIHLAKARILLDHYGDSEKALEECNKAHAAKSRFESSCHKSLTFNIDLTKLHVLVEQDNVKAASHLALAIVAQHPDDIDAPFLRSAFLACNNAEDHQSCRKILMLLQNRFPDEFTPIESIYLGITEFNLGMKDDALERINIGLSSCPASEYKNLRNVFFSALTVKAALLQDKPKEQIDTLKILVELQPDSLNSYKLCSTLSQLDRYEEAYKYAELSLKCWNE</sequence>
<proteinExistence type="predicted"/>
<organism evidence="2 3">
    <name type="scientific">Heterostelium pallidum (strain ATCC 26659 / Pp 5 / PN500)</name>
    <name type="common">Cellular slime mold</name>
    <name type="synonym">Polysphondylium pallidum</name>
    <dbReference type="NCBI Taxonomy" id="670386"/>
    <lineage>
        <taxon>Eukaryota</taxon>
        <taxon>Amoebozoa</taxon>
        <taxon>Evosea</taxon>
        <taxon>Eumycetozoa</taxon>
        <taxon>Dictyostelia</taxon>
        <taxon>Acytosteliales</taxon>
        <taxon>Acytosteliaceae</taxon>
        <taxon>Heterostelium</taxon>
    </lineage>
</organism>
<feature type="region of interest" description="Disordered" evidence="1">
    <location>
        <begin position="34"/>
        <end position="58"/>
    </location>
</feature>
<dbReference type="GeneID" id="31356173"/>
<gene>
    <name evidence="2" type="ORF">PPL_00641</name>
</gene>
<dbReference type="Gene3D" id="1.25.40.10">
    <property type="entry name" value="Tetratricopeptide repeat domain"/>
    <property type="match status" value="1"/>
</dbReference>
<dbReference type="RefSeq" id="XP_020438939.1">
    <property type="nucleotide sequence ID" value="XM_020571665.1"/>
</dbReference>
<dbReference type="SUPFAM" id="SSF48452">
    <property type="entry name" value="TPR-like"/>
    <property type="match status" value="1"/>
</dbReference>
<dbReference type="Proteomes" id="UP000001396">
    <property type="component" value="Unassembled WGS sequence"/>
</dbReference>
<reference evidence="2 3" key="1">
    <citation type="journal article" date="2011" name="Genome Res.">
        <title>Phylogeny-wide analysis of social amoeba genomes highlights ancient origins for complex intercellular communication.</title>
        <authorList>
            <person name="Heidel A.J."/>
            <person name="Lawal H.M."/>
            <person name="Felder M."/>
            <person name="Schilde C."/>
            <person name="Helps N.R."/>
            <person name="Tunggal B."/>
            <person name="Rivero F."/>
            <person name="John U."/>
            <person name="Schleicher M."/>
            <person name="Eichinger L."/>
            <person name="Platzer M."/>
            <person name="Noegel A.A."/>
            <person name="Schaap P."/>
            <person name="Gloeckner G."/>
        </authorList>
    </citation>
    <scope>NUCLEOTIDE SEQUENCE [LARGE SCALE GENOMIC DNA]</scope>
    <source>
        <strain evidence="3">ATCC 26659 / Pp 5 / PN500</strain>
    </source>
</reference>
<dbReference type="InterPro" id="IPR011990">
    <property type="entry name" value="TPR-like_helical_dom_sf"/>
</dbReference>
<protein>
    <submittedName>
        <fullName evidence="2">Uncharacterized protein</fullName>
    </submittedName>
</protein>
<evidence type="ECO:0000313" key="2">
    <source>
        <dbReference type="EMBL" id="EFA86836.1"/>
    </source>
</evidence>